<feature type="compositionally biased region" description="Low complexity" evidence="2">
    <location>
        <begin position="211"/>
        <end position="227"/>
    </location>
</feature>
<feature type="region of interest" description="Disordered" evidence="2">
    <location>
        <begin position="210"/>
        <end position="401"/>
    </location>
</feature>
<dbReference type="SUPFAM" id="SSF140459">
    <property type="entry name" value="PE/PPE dimer-like"/>
    <property type="match status" value="1"/>
</dbReference>
<evidence type="ECO:0000256" key="2">
    <source>
        <dbReference type="SAM" id="MobiDB-lite"/>
    </source>
</evidence>
<dbReference type="OrthoDB" id="3700986at2"/>
<feature type="compositionally biased region" description="Low complexity" evidence="2">
    <location>
        <begin position="341"/>
        <end position="351"/>
    </location>
</feature>
<comment type="caution">
    <text evidence="4">The sequence shown here is derived from an EMBL/GenBank/DDBJ whole genome shotgun (WGS) entry which is preliminary data.</text>
</comment>
<gene>
    <name evidence="4" type="ORF">CLV43_123132</name>
</gene>
<feature type="compositionally biased region" description="Polar residues" evidence="2">
    <location>
        <begin position="239"/>
        <end position="256"/>
    </location>
</feature>
<evidence type="ECO:0000256" key="1">
    <source>
        <dbReference type="ARBA" id="ARBA00010652"/>
    </source>
</evidence>
<proteinExistence type="inferred from homology"/>
<reference evidence="4 5" key="1">
    <citation type="submission" date="2018-03" db="EMBL/GenBank/DDBJ databases">
        <title>Genomic Encyclopedia of Archaeal and Bacterial Type Strains, Phase II (KMG-II): from individual species to whole genera.</title>
        <authorList>
            <person name="Goeker M."/>
        </authorList>
    </citation>
    <scope>NUCLEOTIDE SEQUENCE [LARGE SCALE GENOMIC DNA]</scope>
    <source>
        <strain evidence="4 5">DSM 44720</strain>
    </source>
</reference>
<dbReference type="InterPro" id="IPR000030">
    <property type="entry name" value="PPE_dom"/>
</dbReference>
<organism evidence="4 5">
    <name type="scientific">Umezawaea tangerina</name>
    <dbReference type="NCBI Taxonomy" id="84725"/>
    <lineage>
        <taxon>Bacteria</taxon>
        <taxon>Bacillati</taxon>
        <taxon>Actinomycetota</taxon>
        <taxon>Actinomycetes</taxon>
        <taxon>Pseudonocardiales</taxon>
        <taxon>Pseudonocardiaceae</taxon>
        <taxon>Umezawaea</taxon>
    </lineage>
</organism>
<protein>
    <submittedName>
        <fullName evidence="4">PPE family protein</fullName>
    </submittedName>
</protein>
<feature type="compositionally biased region" description="Low complexity" evidence="2">
    <location>
        <begin position="260"/>
        <end position="279"/>
    </location>
</feature>
<feature type="domain" description="PPE" evidence="3">
    <location>
        <begin position="20"/>
        <end position="170"/>
    </location>
</feature>
<dbReference type="EMBL" id="PVTF01000023">
    <property type="protein sequence ID" value="PRY31030.1"/>
    <property type="molecule type" value="Genomic_DNA"/>
</dbReference>
<dbReference type="AlphaFoldDB" id="A0A2T0SC81"/>
<comment type="similarity">
    <text evidence="1">Belongs to the mycobacterial PPE family.</text>
</comment>
<feature type="compositionally biased region" description="Gly residues" evidence="2">
    <location>
        <begin position="286"/>
        <end position="340"/>
    </location>
</feature>
<evidence type="ECO:0000259" key="3">
    <source>
        <dbReference type="Pfam" id="PF00823"/>
    </source>
</evidence>
<sequence>MPVGNHNFDAQSHKQLYDKIHSSADAALAQATNDAWLSFRAVMGNAKSEVESALRDAKVSWTGAASDSFGGGMAPLVQWAENARAAGVESHDAFQAQQSYYTGTRERMPEPVVVSSTANDDFFGIPAGMTHLVGGQTDQDVEEQRALEAKREAVRMMNGYQGGAAEAVSRVGAFTPPPTVTVEVPAPRVEQSVEQRQYSREFGERFGAGETTTQAASTPAPQTQQSAVVPPTGLAQGNAFPSPQTAQGSTHVSTSVAPLAAHHSPAGTTASSSTTSTPGRNVPGGTTTGGQSVGNMGPGARGGGSSGIGISTRGGGSGLGVDMRGGGPGIGTGTRGGGPGSSTPNGPTVSGRPEQPGQPVGRGKSGSSATEPALGVRPGLKGAAGMAMGGVPQGVQGEEDGEHKAAEYLQELDDVWGGDDVLVAPPVIGDDQR</sequence>
<accession>A0A2T0SC81</accession>
<dbReference type="Pfam" id="PF00823">
    <property type="entry name" value="PPE"/>
    <property type="match status" value="1"/>
</dbReference>
<evidence type="ECO:0000313" key="5">
    <source>
        <dbReference type="Proteomes" id="UP000239494"/>
    </source>
</evidence>
<dbReference type="RefSeq" id="WP_106196689.1">
    <property type="nucleotide sequence ID" value="NZ_PVTF01000023.1"/>
</dbReference>
<evidence type="ECO:0000313" key="4">
    <source>
        <dbReference type="EMBL" id="PRY31030.1"/>
    </source>
</evidence>
<dbReference type="InterPro" id="IPR038332">
    <property type="entry name" value="PPE_sf"/>
</dbReference>
<keyword evidence="5" id="KW-1185">Reference proteome</keyword>
<dbReference type="Gene3D" id="1.20.1260.20">
    <property type="entry name" value="PPE superfamily"/>
    <property type="match status" value="1"/>
</dbReference>
<dbReference type="Proteomes" id="UP000239494">
    <property type="component" value="Unassembled WGS sequence"/>
</dbReference>
<name>A0A2T0SC81_9PSEU</name>